<dbReference type="Pfam" id="PF13419">
    <property type="entry name" value="HAD_2"/>
    <property type="match status" value="1"/>
</dbReference>
<comment type="caution">
    <text evidence="6">The sequence shown here is derived from an EMBL/GenBank/DDBJ whole genome shotgun (WGS) entry which is preliminary data.</text>
</comment>
<comment type="cofactor">
    <cofactor evidence="4">
        <name>Mg(2+)</name>
        <dbReference type="ChEBI" id="CHEBI:18420"/>
    </cofactor>
    <text evidence="4">Binds 2 magnesium ions per subunit.</text>
</comment>
<feature type="site" description="Important for catalytic activity and assists the phosphoryl transfer reaction to Asp8 by balancing charge and orienting the reacting groups" evidence="5">
    <location>
        <position position="116"/>
    </location>
</feature>
<feature type="binding site" evidence="3">
    <location>
        <position position="24"/>
    </location>
    <ligand>
        <name>substrate</name>
    </ligand>
</feature>
<feature type="binding site" evidence="4">
    <location>
        <position position="8"/>
    </location>
    <ligand>
        <name>Mg(2+)</name>
        <dbReference type="ChEBI" id="CHEBI:18420"/>
    </ligand>
</feature>
<feature type="active site" description="Nucleophile" evidence="2">
    <location>
        <position position="8"/>
    </location>
</feature>
<dbReference type="Gene3D" id="3.40.50.1000">
    <property type="entry name" value="HAD superfamily/HAD-like"/>
    <property type="match status" value="1"/>
</dbReference>
<gene>
    <name evidence="6" type="primary">pgmB</name>
    <name evidence="6" type="ORF">LNO71_03740</name>
</gene>
<dbReference type="EC" id="5.4.2.6" evidence="6"/>
<feature type="binding site" evidence="3">
    <location>
        <begin position="8"/>
        <end position="10"/>
    </location>
    <ligand>
        <name>substrate</name>
    </ligand>
</feature>
<dbReference type="SFLD" id="SFLDG01135">
    <property type="entry name" value="C1.5.6:_HAD__Beta-PGM__Phospha"/>
    <property type="match status" value="1"/>
</dbReference>
<dbReference type="NCBIfam" id="TIGR01990">
    <property type="entry name" value="bPGM"/>
    <property type="match status" value="1"/>
</dbReference>
<dbReference type="GO" id="GO:0005975">
    <property type="term" value="P:carbohydrate metabolic process"/>
    <property type="evidence" value="ECO:0007669"/>
    <property type="project" value="InterPro"/>
</dbReference>
<comment type="similarity">
    <text evidence="1">Belongs to the HAD-like hydrolase superfamily. CbbY/CbbZ/Gph/YieH family.</text>
</comment>
<dbReference type="NCBIfam" id="TIGR01509">
    <property type="entry name" value="HAD-SF-IA-v3"/>
    <property type="match status" value="1"/>
</dbReference>
<dbReference type="RefSeq" id="WP_255045779.1">
    <property type="nucleotide sequence ID" value="NZ_CP101415.1"/>
</dbReference>
<feature type="binding site" evidence="4">
    <location>
        <position position="10"/>
    </location>
    <ligand>
        <name>Mg(2+)</name>
        <dbReference type="ChEBI" id="CHEBI:18420"/>
    </ligand>
</feature>
<reference evidence="6" key="1">
    <citation type="submission" date="2021-11" db="EMBL/GenBank/DDBJ databases">
        <title>Description of Mycoplasma bradburyaesp. nov.from sea birds: a tribute to a great mycoplasmologist.</title>
        <authorList>
            <person name="Ramirez A.S."/>
            <person name="Poveda C."/>
            <person name="Suarez-Perez A."/>
            <person name="Rosales R.S."/>
            <person name="Dijkman R."/>
            <person name="Feberwee A."/>
            <person name="Spergser J."/>
            <person name="Szostak M.P."/>
            <person name="Ressel L."/>
            <person name="Calabuig P."/>
            <person name="Catania S."/>
            <person name="Gobbo F."/>
            <person name="Timofte D."/>
            <person name="Poveda J.B."/>
        </authorList>
    </citation>
    <scope>NUCLEOTIDE SEQUENCE</scope>
    <source>
        <strain evidence="6">T264</strain>
    </source>
</reference>
<keyword evidence="4" id="KW-0479">Metal-binding</keyword>
<dbReference type="InterPro" id="IPR023198">
    <property type="entry name" value="PGP-like_dom2"/>
</dbReference>
<sequence length="221" mass="24904">MIKAFIFDLDGVITDTAKLHYLAWQEIVKKLNISYSEEENDKLRGLPRLDTLKAILKLKKINHSLNEDQLIDLCNQKNDLYKELLKKAINKDSVLPGISELLHKAKQNGIKLAVASSSYNAPVILEKLELIGLFDYIVNPGEIKNGKPAPDIYIKASQGLNVEIDECIGFEDAISGLEAIKSSNMKAVVITHDSLEDFSKADLIYKKTNELEFHTIINYFK</sequence>
<feature type="binding site" evidence="3">
    <location>
        <begin position="43"/>
        <end position="48"/>
    </location>
    <ligand>
        <name>substrate</name>
    </ligand>
</feature>
<dbReference type="GO" id="GO:0008801">
    <property type="term" value="F:beta-phosphoglucomutase activity"/>
    <property type="evidence" value="ECO:0007669"/>
    <property type="project" value="UniProtKB-EC"/>
</dbReference>
<keyword evidence="4" id="KW-0460">Magnesium</keyword>
<dbReference type="InterPro" id="IPR023214">
    <property type="entry name" value="HAD_sf"/>
</dbReference>
<dbReference type="AlphaFoldDB" id="A0AAW6HQH4"/>
<evidence type="ECO:0000313" key="7">
    <source>
        <dbReference type="Proteomes" id="UP001216384"/>
    </source>
</evidence>
<dbReference type="Proteomes" id="UP001216384">
    <property type="component" value="Unassembled WGS sequence"/>
</dbReference>
<feature type="binding site" evidence="4">
    <location>
        <position position="171"/>
    </location>
    <ligand>
        <name>Mg(2+)</name>
        <dbReference type="ChEBI" id="CHEBI:18420"/>
    </ligand>
</feature>
<evidence type="ECO:0000256" key="5">
    <source>
        <dbReference type="PIRSR" id="PIRSR610972-4"/>
    </source>
</evidence>
<feature type="binding site" evidence="3">
    <location>
        <position position="147"/>
    </location>
    <ligand>
        <name>substrate</name>
    </ligand>
</feature>
<dbReference type="InterPro" id="IPR010972">
    <property type="entry name" value="Beta-PGM"/>
</dbReference>
<dbReference type="CDD" id="cd02598">
    <property type="entry name" value="HAD_BPGM"/>
    <property type="match status" value="1"/>
</dbReference>
<feature type="binding site" evidence="3">
    <location>
        <position position="77"/>
    </location>
    <ligand>
        <name>substrate</name>
    </ligand>
</feature>
<dbReference type="InterPro" id="IPR010976">
    <property type="entry name" value="B-phosphoglucomutase_hydrolase"/>
</dbReference>
<feature type="site" description="Important for catalytic activity and assists the phosphoryl transfer reaction to Asp8 by balancing charge and orienting the reacting groups" evidence="5">
    <location>
        <position position="147"/>
    </location>
</feature>
<evidence type="ECO:0000256" key="3">
    <source>
        <dbReference type="PIRSR" id="PIRSR610972-2"/>
    </source>
</evidence>
<dbReference type="SFLD" id="SFLDG01129">
    <property type="entry name" value="C1.5:_HAD__Beta-PGM__Phosphata"/>
    <property type="match status" value="1"/>
</dbReference>
<organism evidence="6 7">
    <name type="scientific">Mycoplasma bradburyae</name>
    <dbReference type="NCBI Taxonomy" id="2963128"/>
    <lineage>
        <taxon>Bacteria</taxon>
        <taxon>Bacillati</taxon>
        <taxon>Mycoplasmatota</taxon>
        <taxon>Mollicutes</taxon>
        <taxon>Mycoplasmataceae</taxon>
        <taxon>Mycoplasma</taxon>
    </lineage>
</organism>
<feature type="active site" description="Proton donor/acceptor" evidence="2">
    <location>
        <position position="10"/>
    </location>
</feature>
<dbReference type="Gene3D" id="1.10.150.240">
    <property type="entry name" value="Putative phosphatase, domain 2"/>
    <property type="match status" value="1"/>
</dbReference>
<proteinExistence type="inferred from homology"/>
<feature type="binding site" evidence="3">
    <location>
        <begin position="116"/>
        <end position="120"/>
    </location>
    <ligand>
        <name>substrate</name>
    </ligand>
</feature>
<dbReference type="GO" id="GO:0000287">
    <property type="term" value="F:magnesium ion binding"/>
    <property type="evidence" value="ECO:0007669"/>
    <property type="project" value="InterPro"/>
</dbReference>
<dbReference type="InterPro" id="IPR036412">
    <property type="entry name" value="HAD-like_sf"/>
</dbReference>
<protein>
    <submittedName>
        <fullName evidence="6">Beta-phosphoglucomutase</fullName>
        <ecNumber evidence="6">5.4.2.6</ecNumber>
    </submittedName>
</protein>
<evidence type="ECO:0000313" key="6">
    <source>
        <dbReference type="EMBL" id="MDC4183732.1"/>
    </source>
</evidence>
<keyword evidence="6" id="KW-0413">Isomerase</keyword>
<dbReference type="InterPro" id="IPR041492">
    <property type="entry name" value="HAD_2"/>
</dbReference>
<evidence type="ECO:0000256" key="4">
    <source>
        <dbReference type="PIRSR" id="PIRSR610972-3"/>
    </source>
</evidence>
<name>A0AAW6HQH4_9MOLU</name>
<dbReference type="PANTHER" id="PTHR18901">
    <property type="entry name" value="2-DEOXYGLUCOSE-6-PHOSPHATE PHOSPHATASE 2"/>
    <property type="match status" value="1"/>
</dbReference>
<evidence type="ECO:0000256" key="2">
    <source>
        <dbReference type="PIRSR" id="PIRSR610972-1"/>
    </source>
</evidence>
<dbReference type="EMBL" id="JAJHZP010000018">
    <property type="protein sequence ID" value="MDC4183732.1"/>
    <property type="molecule type" value="Genomic_DNA"/>
</dbReference>
<accession>A0AAW6HQH4</accession>
<evidence type="ECO:0000256" key="1">
    <source>
        <dbReference type="ARBA" id="ARBA00006171"/>
    </source>
</evidence>
<feature type="binding site" evidence="4">
    <location>
        <position position="172"/>
    </location>
    <ligand>
        <name>Mg(2+)</name>
        <dbReference type="ChEBI" id="CHEBI:18420"/>
    </ligand>
</feature>
<dbReference type="SUPFAM" id="SSF56784">
    <property type="entry name" value="HAD-like"/>
    <property type="match status" value="1"/>
</dbReference>
<dbReference type="InterPro" id="IPR006439">
    <property type="entry name" value="HAD-SF_hydro_IA"/>
</dbReference>
<dbReference type="PANTHER" id="PTHR18901:SF38">
    <property type="entry name" value="PSEUDOURIDINE-5'-PHOSPHATASE"/>
    <property type="match status" value="1"/>
</dbReference>
<dbReference type="NCBIfam" id="TIGR02009">
    <property type="entry name" value="PGMB-YQAB-SF"/>
    <property type="match status" value="1"/>
</dbReference>
<dbReference type="SFLD" id="SFLDS00003">
    <property type="entry name" value="Haloacid_Dehalogenase"/>
    <property type="match status" value="1"/>
</dbReference>